<gene>
    <name evidence="4" type="ORF">FPZ45_14130</name>
</gene>
<comment type="caution">
    <text evidence="4">The sequence shown here is derived from an EMBL/GenBank/DDBJ whole genome shotgun (WGS) entry which is preliminary data.</text>
</comment>
<feature type="region of interest" description="Disordered" evidence="2">
    <location>
        <begin position="344"/>
        <end position="365"/>
    </location>
</feature>
<feature type="domain" description="SLH" evidence="3">
    <location>
        <begin position="1089"/>
        <end position="1148"/>
    </location>
</feature>
<dbReference type="PANTHER" id="PTHR34819:SF3">
    <property type="entry name" value="CELL SURFACE PROTEIN"/>
    <property type="match status" value="1"/>
</dbReference>
<dbReference type="InterPro" id="IPR013783">
    <property type="entry name" value="Ig-like_fold"/>
</dbReference>
<feature type="compositionally biased region" description="Low complexity" evidence="2">
    <location>
        <begin position="594"/>
        <end position="604"/>
    </location>
</feature>
<evidence type="ECO:0000259" key="3">
    <source>
        <dbReference type="PROSITE" id="PS51272"/>
    </source>
</evidence>
<dbReference type="PROSITE" id="PS51272">
    <property type="entry name" value="SLH"/>
    <property type="match status" value="3"/>
</dbReference>
<feature type="region of interest" description="Disordered" evidence="2">
    <location>
        <begin position="587"/>
        <end position="607"/>
    </location>
</feature>
<dbReference type="RefSeq" id="WP_144702891.1">
    <property type="nucleotide sequence ID" value="NZ_VNJJ01000007.1"/>
</dbReference>
<feature type="domain" description="SLH" evidence="3">
    <location>
        <begin position="1153"/>
        <end position="1207"/>
    </location>
</feature>
<dbReference type="InterPro" id="IPR047589">
    <property type="entry name" value="DUF11_rpt"/>
</dbReference>
<dbReference type="Gene3D" id="2.60.40.4270">
    <property type="entry name" value="Listeria-Bacteroides repeat domain"/>
    <property type="match status" value="1"/>
</dbReference>
<reference evidence="4 5" key="1">
    <citation type="submission" date="2019-07" db="EMBL/GenBank/DDBJ databases">
        <authorList>
            <person name="Kim J."/>
        </authorList>
    </citation>
    <scope>NUCLEOTIDE SEQUENCE [LARGE SCALE GENOMIC DNA]</scope>
    <source>
        <strain evidence="4 5">G13</strain>
    </source>
</reference>
<dbReference type="EMBL" id="VNJJ01000007">
    <property type="protein sequence ID" value="TVX99085.1"/>
    <property type="molecule type" value="Genomic_DNA"/>
</dbReference>
<accession>A0A559JGT7</accession>
<sequence length="1207" mass="124079">MESKKKLFKATMSLRKILAFLIILSIAFPCTGKVLAAVQPSLVITSPNVTLSGSGTVTFTADATLSGGSAPTGSITFSLTGPGGVLFNTSTYAVSGNRTLTESFTFSLRGPITGTYTWTADYSGDSNNAPASSTTSTMVSAAAPTLTVSAHRTSVTIGSSSQLLGASAILAEGYYPTGTITFNLYAPAPGGAVLVDTETVTVNGNGTYTTPTGYTLTAAQAVTGTYRWDVTYSGDSNNSSSSVTSQEADLSITNTASDPTPNVGDSITFTVTVTNNGPDNATGVEVTDLLPAGLALVSATPSQGTYSSTTGVWTVGTVTAASAESLTLHARVVSPNAQTNTAAISHADQPDPNTGNNTSSATVTPRQADLSIGNTVSNATPNVGDMITFTVTVSNSGSDHATNVVVTDLLPAGLTFVSATPSQGSYNSATGVWTIGAVTTTSAASLSLQAEVASPAEQTNIATISHADQFDPNPGNNTSSATVNLQQADLSVTNTVNNATPNVADTIIFTVTVTNHGPHNATGVVVTDLLPAGLALVSVTPSQGTYNSTTGAWNVGTVTAISVASLILQAGVASPTAQTSTATISHADQFDPDTSNNTSSTTVTPQQADLSITNTVNNATPNVGDTITFTVTVSNSGPDRATGVVVTDLLPAGLALVSATPSQGTYNSATGTWTIGTVTTTSAAALILQAEVASSAAQTSTATISHADQFDPDTSNNTSSATVTPQQTYTVTFDSQGGSSVSNISGVTSGSTISAPATPTLSGYTFVGWYKESSLTNAWNFSIDTVTGSLTLFAKWQYNGGGGGGSSNSGSSGNPNVTPTYYADVLGTGISRATLPISTDTHAGSAAVDFGTLAEYKPKDEKTIVITMPAIPGVNTYTLGIPVAYLSTPVSKGTLVFKTNKGGITLPAGMLANRVGLKAEITIGQGDKSGLPDSVKTTIGDKPLIQLAVKIDGKQIEWNNPKAPVIVSIPYTPTAAELVHPESIVIWYIDNSGKAVTVPNGHYDPITGTVTFATTHFSYYAVSYNQVSFKDVAADKWYGKAVSFLAAREITTGTSNGNYRPDEQLIRGDFLVMLMKSFGIAADTYPADNFSDANDTYYTGYLAAAKRLGISSGMGNNMFAPEKEITRQEKFTLLYNALKVIGKLPQGNSGKTLSDFTDTGMIAPWAKEAMTLLVETGIIDGNAGKLTPTSTTTRAEMAQVLYNLLTK</sequence>
<evidence type="ECO:0000313" key="5">
    <source>
        <dbReference type="Proteomes" id="UP000316330"/>
    </source>
</evidence>
<feature type="domain" description="SLH" evidence="3">
    <location>
        <begin position="1025"/>
        <end position="1088"/>
    </location>
</feature>
<keyword evidence="5" id="KW-1185">Reference proteome</keyword>
<dbReference type="NCBIfam" id="TIGR02543">
    <property type="entry name" value="List_Bact_rpt"/>
    <property type="match status" value="1"/>
</dbReference>
<dbReference type="PANTHER" id="PTHR34819">
    <property type="entry name" value="LARGE CYSTEINE-RICH PERIPLASMIC PROTEIN OMCB"/>
    <property type="match status" value="1"/>
</dbReference>
<dbReference type="InterPro" id="IPR001119">
    <property type="entry name" value="SLH_dom"/>
</dbReference>
<dbReference type="InterPro" id="IPR042229">
    <property type="entry name" value="Listeria/Bacterioides_rpt_sf"/>
</dbReference>
<dbReference type="Pfam" id="PF01345">
    <property type="entry name" value="DUF11"/>
    <property type="match status" value="4"/>
</dbReference>
<dbReference type="InterPro" id="IPR051172">
    <property type="entry name" value="Chlamydia_OmcB"/>
</dbReference>
<dbReference type="Gene3D" id="2.60.40.10">
    <property type="entry name" value="Immunoglobulins"/>
    <property type="match status" value="2"/>
</dbReference>
<dbReference type="Pfam" id="PF00395">
    <property type="entry name" value="SLH"/>
    <property type="match status" value="3"/>
</dbReference>
<name>A0A559JGT7_9BACL</name>
<feature type="region of interest" description="Disordered" evidence="2">
    <location>
        <begin position="235"/>
        <end position="259"/>
    </location>
</feature>
<proteinExistence type="predicted"/>
<dbReference type="GO" id="GO:0030313">
    <property type="term" value="C:cell envelope"/>
    <property type="evidence" value="ECO:0007669"/>
    <property type="project" value="UniProtKB-SubCell"/>
</dbReference>
<dbReference type="NCBIfam" id="TIGR01451">
    <property type="entry name" value="B_ant_repeat"/>
    <property type="match status" value="4"/>
</dbReference>
<dbReference type="Pfam" id="PF09479">
    <property type="entry name" value="Flg_new"/>
    <property type="match status" value="1"/>
</dbReference>
<feature type="compositionally biased region" description="Polar residues" evidence="2">
    <location>
        <begin position="351"/>
        <end position="365"/>
    </location>
</feature>
<dbReference type="Proteomes" id="UP000316330">
    <property type="component" value="Unassembled WGS sequence"/>
</dbReference>
<evidence type="ECO:0000313" key="4">
    <source>
        <dbReference type="EMBL" id="TVX99085.1"/>
    </source>
</evidence>
<organism evidence="4 5">
    <name type="scientific">Cohnella terricola</name>
    <dbReference type="NCBI Taxonomy" id="1289167"/>
    <lineage>
        <taxon>Bacteria</taxon>
        <taxon>Bacillati</taxon>
        <taxon>Bacillota</taxon>
        <taxon>Bacilli</taxon>
        <taxon>Bacillales</taxon>
        <taxon>Paenibacillaceae</taxon>
        <taxon>Cohnella</taxon>
    </lineage>
</organism>
<feature type="compositionally biased region" description="Polar residues" evidence="2">
    <location>
        <begin position="243"/>
        <end position="259"/>
    </location>
</feature>
<dbReference type="InterPro" id="IPR001434">
    <property type="entry name" value="OmcB-like_DUF11"/>
</dbReference>
<dbReference type="AlphaFoldDB" id="A0A559JGT7"/>
<dbReference type="Gene3D" id="2.60.40.3080">
    <property type="match status" value="2"/>
</dbReference>
<evidence type="ECO:0000256" key="2">
    <source>
        <dbReference type="SAM" id="MobiDB-lite"/>
    </source>
</evidence>
<comment type="subcellular location">
    <subcellularLocation>
        <location evidence="1">Cell envelope</location>
    </subcellularLocation>
</comment>
<protein>
    <submittedName>
        <fullName evidence="4">DUF11 domain-containing protein</fullName>
    </submittedName>
</protein>
<dbReference type="InterPro" id="IPR013378">
    <property type="entry name" value="InlB-like_B-rpt"/>
</dbReference>
<evidence type="ECO:0000256" key="1">
    <source>
        <dbReference type="ARBA" id="ARBA00004196"/>
    </source>
</evidence>
<dbReference type="Gene3D" id="2.60.40.1170">
    <property type="entry name" value="Mu homology domain, subdomain B"/>
    <property type="match status" value="1"/>
</dbReference>
<dbReference type="OrthoDB" id="1089471at2"/>